<name>A0ABR2WIW0_9FUNG</name>
<dbReference type="PROSITE" id="PS00012">
    <property type="entry name" value="PHOSPHOPANTETHEINE"/>
    <property type="match status" value="1"/>
</dbReference>
<dbReference type="Gene3D" id="3.30.559.30">
    <property type="entry name" value="Nonribosomal peptide synthetase, condensation domain"/>
    <property type="match status" value="2"/>
</dbReference>
<gene>
    <name evidence="5" type="ORF">K7432_013640</name>
</gene>
<accession>A0ABR2WIW0</accession>
<organism evidence="5 6">
    <name type="scientific">Basidiobolus ranarum</name>
    <dbReference type="NCBI Taxonomy" id="34480"/>
    <lineage>
        <taxon>Eukaryota</taxon>
        <taxon>Fungi</taxon>
        <taxon>Fungi incertae sedis</taxon>
        <taxon>Zoopagomycota</taxon>
        <taxon>Entomophthoromycotina</taxon>
        <taxon>Basidiobolomycetes</taxon>
        <taxon>Basidiobolales</taxon>
        <taxon>Basidiobolaceae</taxon>
        <taxon>Basidiobolus</taxon>
    </lineage>
</organism>
<dbReference type="CDD" id="cd05930">
    <property type="entry name" value="A_NRPS"/>
    <property type="match status" value="2"/>
</dbReference>
<dbReference type="SMART" id="SM00823">
    <property type="entry name" value="PKS_PP"/>
    <property type="match status" value="1"/>
</dbReference>
<proteinExistence type="predicted"/>
<dbReference type="InterPro" id="IPR000873">
    <property type="entry name" value="AMP-dep_synth/lig_dom"/>
</dbReference>
<sequence>MVVGLLSVLKAGGAYVPLDPTYPRSRLSYILKDSSPIVLIADKTGRTALSEEDLTSMTVLDPNIQTTWPTTNPDTSWLTAQHLAYVIYTSGSTGNPKGVMVEHRGIINLIQAEGTCFEVGSSSRVLQFAPLSFDTSVSEIFMALSCGARLYLPPDIARIDRNALWDYLAKHAITHVTLTPAMLQDAKNLPILSTPLAVIMGGEALSETLLQSLIPQGVIFNAYGPTETSISATIWRCPTHFKGEFAPIGRPIANTRIYLLDSYHHPVPLGTIGEIYIGGAGVTRGYLNLPEMTAERFLADPFSEDGDARMYKTGDLARYLSDGTLIYLGRNDHQVKIHGIRIETGEIEARLVQHPQVQEAVVLALNDDSGKHLVAYVVADPDDCLVRKLRVYLQTAMPEYMIPTNFVRLDALPLSPNDKLDRQALPIPNEDSFARQIYELPQGEIEVSLAGIWSELLHVEYISRNDNFFALGGHSLAVAAMIDRLRCLGLKVDLRTLFAEHTLSTLAKTLTRHHELHIPPNTIMSNATTLTPNQLPLINLSQTDIEVIIRKVPNGVKNIQDIYTLTPLQDGILFHHILEDTGDPYLLISQMAFDNRALLDRYLNAFQKVVNRHDILRTSFTWENITEPAQVVWRHAPLHVTELTLDSADGPFTEQLMKRFDPRKYRIDLSKAPLIHFAIAQDIDGRFLLIQLVHHLIGDHVTQERMNIEIKSFLDDLPVDTLPTPQPFRNLVAQVRLGRTQEEHESYFTDVLADINEGTLPFGLSDVYCDGTNITESHRILPQDLNDRLRSQAKRLGVSLSSLCHLAWARVLSSTSGQKRVVFGTLLSGRVQAGEGSNHMMGLCVNTLPLRIDLDEHSVQDSVRQTHRNLAALIEHEYASLALAQRCSSLPAGAPLLSSNMNYRRDTLPSGKDAIPTAEFVGESERFSYPGIDFLGACERTNYPLSLAVEDFDIAMGLTVQVVEPLDPVRICGYMHQTLQSLAEALESTSSISVGQLEVVPREEREILLETWNQTESPYEEYKCIQQLFEQQVKRNPHATALVYEDEIWTYEQLNIRANCLAHQLVKLGVKPDIRVAICVTRSPAMVVGILSILKAGGAYVPLDPIYPCERLTDILKDATPFILLADEVGRVTLGEVTCAMLTVLDPNTEMPSLTTDPFISELTSQHLAYVIYTSGSTGTPKGVMVEHRNLMNFVQGPGNCYGIDSTSRVLQFSSLNFDLSVLDIFKTLSCGASLYLPPNIARLDCKLLWDYMAKHSITHVGLIPSLFQGDNTLPILSSPLTLIMAGEALSGTLLQSLISHGDIINIYGPTETTVHSLIWCCPPDFKGEWAPIGRPIANTRVYLLDVHRQPVPLGVIGEIYIGGAGVTRGYLNLPEMTAERFLADPFNHESNARMYKTGDLARYLPDGTLIYLGRNDHQVKIRGIRIEIGEIEARLVEHPKVQKAVVLALGEGMNKRLVAYVVTQQDEHLVRILRAYLKAKLPEYMIPTRFVRLDALPLLHNGKLDRLALPILDNEAIDPEAYVAPQGEIETALAGIWSALLQIPLVGRNDNFFALGGHSLLAVRLMNRVMELGAELPLTVIFSTPSLSSLAIAVKQRMNQKDSISRAIMPVSRMRVLEPSFTQEGLWFVTQLNDRARATYNIPFSMRFCGSLNTMAWQQALNTLFTRHEALRSVLLNIDGKPMVQLLNPEIGIPIKWHDLRGDLNAQVQLQNLNALEMYEPFNLSHGPLIRARLIQLSDNEHVFLFTAYHIILDGWSFGVLTQELNILYAAYHADQPNPLPPVLIQYPDYAAWQKQWLSGEKIQTQSEYWHEALSNAPALLELPTDRPRPPKQSFAGAVLTVHLNEEITLGLKRLSQEHGVTLFVILLTAWSTVLSRLSGQDDIVIGTLNANRNHPEIERMIGFFVNVLALRIDLSGEPSSLSLFERVQHCALAAQDNQDLPFQEVVRILQPPRKLDHSPLFQVLFIWQNNEEGDWQLPGLEVIPDLYSYETIEFDLDLDLQEE</sequence>
<dbReference type="InterPro" id="IPR023213">
    <property type="entry name" value="CAT-like_dom_sf"/>
</dbReference>
<dbReference type="Pfam" id="PF13193">
    <property type="entry name" value="AMP-binding_C"/>
    <property type="match status" value="2"/>
</dbReference>
<dbReference type="Pfam" id="PF00550">
    <property type="entry name" value="PP-binding"/>
    <property type="match status" value="2"/>
</dbReference>
<keyword evidence="2" id="KW-0597">Phosphoprotein</keyword>
<dbReference type="Gene3D" id="3.30.300.30">
    <property type="match status" value="2"/>
</dbReference>
<dbReference type="NCBIfam" id="NF003417">
    <property type="entry name" value="PRK04813.1"/>
    <property type="match status" value="2"/>
</dbReference>
<evidence type="ECO:0000256" key="1">
    <source>
        <dbReference type="ARBA" id="ARBA00022450"/>
    </source>
</evidence>
<evidence type="ECO:0000256" key="2">
    <source>
        <dbReference type="ARBA" id="ARBA00022553"/>
    </source>
</evidence>
<dbReference type="PANTHER" id="PTHR45527">
    <property type="entry name" value="NONRIBOSOMAL PEPTIDE SYNTHETASE"/>
    <property type="match status" value="1"/>
</dbReference>
<dbReference type="SUPFAM" id="SSF52777">
    <property type="entry name" value="CoA-dependent acyltransferases"/>
    <property type="match status" value="4"/>
</dbReference>
<keyword evidence="3" id="KW-0436">Ligase</keyword>
<reference evidence="5 6" key="1">
    <citation type="submission" date="2023-04" db="EMBL/GenBank/DDBJ databases">
        <title>Genome of Basidiobolus ranarum AG-B5.</title>
        <authorList>
            <person name="Stajich J.E."/>
            <person name="Carter-House D."/>
            <person name="Gryganskyi A."/>
        </authorList>
    </citation>
    <scope>NUCLEOTIDE SEQUENCE [LARGE SCALE GENOMIC DNA]</scope>
    <source>
        <strain evidence="5 6">AG-B5</strain>
    </source>
</reference>
<protein>
    <recommendedName>
        <fullName evidence="4">Carrier domain-containing protein</fullName>
    </recommendedName>
</protein>
<dbReference type="Gene3D" id="3.30.559.10">
    <property type="entry name" value="Chloramphenicol acetyltransferase-like domain"/>
    <property type="match status" value="2"/>
</dbReference>
<keyword evidence="1" id="KW-0596">Phosphopantetheine</keyword>
<comment type="caution">
    <text evidence="5">The sequence shown here is derived from an EMBL/GenBank/DDBJ whole genome shotgun (WGS) entry which is preliminary data.</text>
</comment>
<dbReference type="InterPro" id="IPR010071">
    <property type="entry name" value="AA_adenyl_dom"/>
</dbReference>
<dbReference type="Gene3D" id="3.40.50.12780">
    <property type="entry name" value="N-terminal domain of ligase-like"/>
    <property type="match status" value="1"/>
</dbReference>
<dbReference type="Gene3D" id="2.30.38.10">
    <property type="entry name" value="Luciferase, Domain 3"/>
    <property type="match status" value="1"/>
</dbReference>
<dbReference type="NCBIfam" id="TIGR01733">
    <property type="entry name" value="AA-adenyl-dom"/>
    <property type="match status" value="2"/>
</dbReference>
<dbReference type="InterPro" id="IPR020845">
    <property type="entry name" value="AMP-binding_CS"/>
</dbReference>
<dbReference type="InterPro" id="IPR025110">
    <property type="entry name" value="AMP-bd_C"/>
</dbReference>
<dbReference type="InterPro" id="IPR020806">
    <property type="entry name" value="PKS_PP-bd"/>
</dbReference>
<dbReference type="InterPro" id="IPR006162">
    <property type="entry name" value="Ppantetheine_attach_site"/>
</dbReference>
<dbReference type="EMBL" id="JASJQH010001383">
    <property type="protein sequence ID" value="KAK9761449.1"/>
    <property type="molecule type" value="Genomic_DNA"/>
</dbReference>
<feature type="domain" description="Carrier" evidence="4">
    <location>
        <begin position="1525"/>
        <end position="1599"/>
    </location>
</feature>
<feature type="domain" description="Carrier" evidence="4">
    <location>
        <begin position="440"/>
        <end position="514"/>
    </location>
</feature>
<dbReference type="InterPro" id="IPR009081">
    <property type="entry name" value="PP-bd_ACP"/>
</dbReference>
<dbReference type="Pfam" id="PF00668">
    <property type="entry name" value="Condensation"/>
    <property type="match status" value="2"/>
</dbReference>
<dbReference type="CDD" id="cd19531">
    <property type="entry name" value="LCL_NRPS-like"/>
    <property type="match status" value="1"/>
</dbReference>
<evidence type="ECO:0000259" key="4">
    <source>
        <dbReference type="PROSITE" id="PS50075"/>
    </source>
</evidence>
<evidence type="ECO:0000313" key="5">
    <source>
        <dbReference type="EMBL" id="KAK9761449.1"/>
    </source>
</evidence>
<keyword evidence="6" id="KW-1185">Reference proteome</keyword>
<dbReference type="CDD" id="cd19544">
    <property type="entry name" value="E-C_NRPS"/>
    <property type="match status" value="1"/>
</dbReference>
<dbReference type="PROSITE" id="PS00455">
    <property type="entry name" value="AMP_BINDING"/>
    <property type="match status" value="2"/>
</dbReference>
<dbReference type="InterPro" id="IPR001242">
    <property type="entry name" value="Condensation_dom"/>
</dbReference>
<dbReference type="Pfam" id="PF00501">
    <property type="entry name" value="AMP-binding"/>
    <property type="match status" value="2"/>
</dbReference>
<dbReference type="Proteomes" id="UP001479436">
    <property type="component" value="Unassembled WGS sequence"/>
</dbReference>
<dbReference type="SUPFAM" id="SSF56801">
    <property type="entry name" value="Acetyl-CoA synthetase-like"/>
    <property type="match status" value="2"/>
</dbReference>
<dbReference type="InterPro" id="IPR036736">
    <property type="entry name" value="ACP-like_sf"/>
</dbReference>
<dbReference type="InterPro" id="IPR042099">
    <property type="entry name" value="ANL_N_sf"/>
</dbReference>
<dbReference type="InterPro" id="IPR045851">
    <property type="entry name" value="AMP-bd_C_sf"/>
</dbReference>
<dbReference type="Gene3D" id="1.10.1200.10">
    <property type="entry name" value="ACP-like"/>
    <property type="match status" value="2"/>
</dbReference>
<dbReference type="SUPFAM" id="SSF47336">
    <property type="entry name" value="ACP-like"/>
    <property type="match status" value="2"/>
</dbReference>
<dbReference type="PANTHER" id="PTHR45527:SF1">
    <property type="entry name" value="FATTY ACID SYNTHASE"/>
    <property type="match status" value="1"/>
</dbReference>
<dbReference type="PROSITE" id="PS50075">
    <property type="entry name" value="CARRIER"/>
    <property type="match status" value="2"/>
</dbReference>
<evidence type="ECO:0000313" key="6">
    <source>
        <dbReference type="Proteomes" id="UP001479436"/>
    </source>
</evidence>
<dbReference type="Gene3D" id="3.40.50.980">
    <property type="match status" value="2"/>
</dbReference>
<evidence type="ECO:0000256" key="3">
    <source>
        <dbReference type="ARBA" id="ARBA00022598"/>
    </source>
</evidence>